<reference evidence="1" key="1">
    <citation type="submission" date="2022-08" db="EMBL/GenBank/DDBJ databases">
        <authorList>
            <person name="Dzunkova M."/>
            <person name="La Clair J."/>
            <person name="Tyml T."/>
            <person name="Doud D."/>
            <person name="Schulz F."/>
            <person name="Piquer S."/>
            <person name="Porcel Sanchis D."/>
            <person name="Osborn A."/>
            <person name="Robinson D."/>
            <person name="Louie K.B."/>
            <person name="Bowen B.P."/>
            <person name="Bowers R."/>
            <person name="Lee J."/>
            <person name="Arnau Llombart V."/>
            <person name="Diaz Villanueva W."/>
            <person name="Gosliner T."/>
            <person name="Northen T."/>
            <person name="Cheng J.-F."/>
            <person name="Burkart M.D."/>
            <person name="Woyke T."/>
        </authorList>
    </citation>
    <scope>NUCLEOTIDE SEQUENCE</scope>
    <source>
        <strain evidence="1">Df01</strain>
    </source>
</reference>
<gene>
    <name evidence="1" type="ORF">NQX30_04760</name>
</gene>
<accession>A0ABT7QLT4</accession>
<keyword evidence="2" id="KW-1185">Reference proteome</keyword>
<proteinExistence type="predicted"/>
<evidence type="ECO:0000313" key="1">
    <source>
        <dbReference type="EMBL" id="MDM5147681.1"/>
    </source>
</evidence>
<dbReference type="Proteomes" id="UP001168167">
    <property type="component" value="Unassembled WGS sequence"/>
</dbReference>
<comment type="caution">
    <text evidence="1">The sequence shown here is derived from an EMBL/GenBank/DDBJ whole genome shotgun (WGS) entry which is preliminary data.</text>
</comment>
<name>A0ABT7QLT4_9GAMM</name>
<evidence type="ECO:0000313" key="2">
    <source>
        <dbReference type="Proteomes" id="UP001168167"/>
    </source>
</evidence>
<dbReference type="EMBL" id="JANQAO010000003">
    <property type="protein sequence ID" value="MDM5147681.1"/>
    <property type="molecule type" value="Genomic_DNA"/>
</dbReference>
<organism evidence="1 2">
    <name type="scientific">Candidatus Doriopsillibacter californiensis</name>
    <dbReference type="NCBI Taxonomy" id="2970740"/>
    <lineage>
        <taxon>Bacteria</taxon>
        <taxon>Pseudomonadati</taxon>
        <taxon>Pseudomonadota</taxon>
        <taxon>Gammaproteobacteria</taxon>
        <taxon>Candidatus Tethybacterales</taxon>
        <taxon>Candidatus Persebacteraceae</taxon>
        <taxon>Candidatus Doriopsillibacter</taxon>
    </lineage>
</organism>
<reference evidence="1" key="2">
    <citation type="journal article" date="2023" name="Microbiome">
        <title>Synthase-selected sorting approach identifies a beta-lactone synthase in a nudibranch symbiotic bacterium.</title>
        <authorList>
            <person name="Dzunkova M."/>
            <person name="La Clair J.J."/>
            <person name="Tyml T."/>
            <person name="Doud D."/>
            <person name="Schulz F."/>
            <person name="Piquer-Esteban S."/>
            <person name="Porcel Sanchis D."/>
            <person name="Osborn A."/>
            <person name="Robinson D."/>
            <person name="Louie K.B."/>
            <person name="Bowen B.P."/>
            <person name="Bowers R.M."/>
            <person name="Lee J."/>
            <person name="Arnau V."/>
            <person name="Diaz-Villanueva W."/>
            <person name="Stepanauskas R."/>
            <person name="Gosliner T."/>
            <person name="Date S.V."/>
            <person name="Northen T.R."/>
            <person name="Cheng J.F."/>
            <person name="Burkart M.D."/>
            <person name="Woyke T."/>
        </authorList>
    </citation>
    <scope>NUCLEOTIDE SEQUENCE</scope>
    <source>
        <strain evidence="1">Df01</strain>
    </source>
</reference>
<sequence length="78" mass="8865">MITKNKALQIYEAPPLAEALLKHLATWKGSEFYLGTKNLNPVSIRFINELERELQKAGAPKGESKKFLLEYGGDRIYI</sequence>
<protein>
    <submittedName>
        <fullName evidence="1">Uncharacterized protein</fullName>
    </submittedName>
</protein>